<dbReference type="PROSITE" id="PS00028">
    <property type="entry name" value="ZINC_FINGER_C2H2_1"/>
    <property type="match status" value="1"/>
</dbReference>
<keyword evidence="10" id="KW-0539">Nucleus</keyword>
<keyword evidence="8" id="KW-0238">DNA-binding</keyword>
<proteinExistence type="inferred from homology"/>
<dbReference type="InterPro" id="IPR036236">
    <property type="entry name" value="Znf_C2H2_sf"/>
</dbReference>
<feature type="domain" description="C2H2-type" evidence="12">
    <location>
        <begin position="46"/>
        <end position="73"/>
    </location>
</feature>
<dbReference type="PANTHER" id="PTHR24394:SF44">
    <property type="entry name" value="ZINC FINGER PROTEIN 271-LIKE"/>
    <property type="match status" value="1"/>
</dbReference>
<dbReference type="AlphaFoldDB" id="A0A131YPK8"/>
<dbReference type="EMBL" id="GEDV01008716">
    <property type="protein sequence ID" value="JAP79841.1"/>
    <property type="molecule type" value="Transcribed_RNA"/>
</dbReference>
<dbReference type="FunFam" id="3.30.160.60:FF:001156">
    <property type="entry name" value="Zinc finger protein 407"/>
    <property type="match status" value="1"/>
</dbReference>
<dbReference type="SUPFAM" id="SSF57667">
    <property type="entry name" value="beta-beta-alpha zinc fingers"/>
    <property type="match status" value="2"/>
</dbReference>
<protein>
    <submittedName>
        <fullName evidence="13">Glass</fullName>
    </submittedName>
</protein>
<evidence type="ECO:0000256" key="2">
    <source>
        <dbReference type="ARBA" id="ARBA00006991"/>
    </source>
</evidence>
<feature type="domain" description="C2H2-type" evidence="12">
    <location>
        <begin position="74"/>
        <end position="101"/>
    </location>
</feature>
<keyword evidence="4" id="KW-0677">Repeat</keyword>
<dbReference type="InterPro" id="IPR013087">
    <property type="entry name" value="Znf_C2H2_type"/>
</dbReference>
<dbReference type="FunFam" id="3.30.160.60:FF:000322">
    <property type="entry name" value="GDNF-inducible zinc finger protein 1"/>
    <property type="match status" value="1"/>
</dbReference>
<keyword evidence="6" id="KW-0862">Zinc</keyword>
<keyword evidence="9" id="KW-0804">Transcription</keyword>
<evidence type="ECO:0000256" key="4">
    <source>
        <dbReference type="ARBA" id="ARBA00022737"/>
    </source>
</evidence>
<dbReference type="GO" id="GO:0003677">
    <property type="term" value="F:DNA binding"/>
    <property type="evidence" value="ECO:0007669"/>
    <property type="project" value="UniProtKB-KW"/>
</dbReference>
<organism evidence="13">
    <name type="scientific">Rhipicephalus appendiculatus</name>
    <name type="common">Brown ear tick</name>
    <dbReference type="NCBI Taxonomy" id="34631"/>
    <lineage>
        <taxon>Eukaryota</taxon>
        <taxon>Metazoa</taxon>
        <taxon>Ecdysozoa</taxon>
        <taxon>Arthropoda</taxon>
        <taxon>Chelicerata</taxon>
        <taxon>Arachnida</taxon>
        <taxon>Acari</taxon>
        <taxon>Parasitiformes</taxon>
        <taxon>Ixodida</taxon>
        <taxon>Ixodoidea</taxon>
        <taxon>Ixodidae</taxon>
        <taxon>Rhipicephalinae</taxon>
        <taxon>Rhipicephalus</taxon>
        <taxon>Rhipicephalus</taxon>
    </lineage>
</organism>
<evidence type="ECO:0000256" key="7">
    <source>
        <dbReference type="ARBA" id="ARBA00023015"/>
    </source>
</evidence>
<evidence type="ECO:0000256" key="9">
    <source>
        <dbReference type="ARBA" id="ARBA00023163"/>
    </source>
</evidence>
<evidence type="ECO:0000256" key="5">
    <source>
        <dbReference type="ARBA" id="ARBA00022771"/>
    </source>
</evidence>
<evidence type="ECO:0000313" key="13">
    <source>
        <dbReference type="EMBL" id="JAP79841.1"/>
    </source>
</evidence>
<dbReference type="GO" id="GO:0005634">
    <property type="term" value="C:nucleus"/>
    <property type="evidence" value="ECO:0007669"/>
    <property type="project" value="UniProtKB-SubCell"/>
</dbReference>
<reference evidence="13" key="1">
    <citation type="journal article" date="2016" name="Ticks Tick Borne Dis.">
        <title>De novo assembly and annotation of the salivary gland transcriptome of Rhipicephalus appendiculatus male and female ticks during blood feeding.</title>
        <authorList>
            <person name="de Castro M.H."/>
            <person name="de Klerk D."/>
            <person name="Pienaar R."/>
            <person name="Latif A.A."/>
            <person name="Rees D.J."/>
            <person name="Mans B.J."/>
        </authorList>
    </citation>
    <scope>NUCLEOTIDE SEQUENCE</scope>
    <source>
        <tissue evidence="13">Salivary glands</tissue>
    </source>
</reference>
<evidence type="ECO:0000256" key="1">
    <source>
        <dbReference type="ARBA" id="ARBA00004123"/>
    </source>
</evidence>
<dbReference type="Gene3D" id="3.30.160.60">
    <property type="entry name" value="Classic Zinc Finger"/>
    <property type="match status" value="2"/>
</dbReference>
<evidence type="ECO:0000256" key="10">
    <source>
        <dbReference type="ARBA" id="ARBA00023242"/>
    </source>
</evidence>
<name>A0A131YPK8_RHIAP</name>
<sequence length="130" mass="14993">MQRFRRGATSWTTSPIIMQGKSPKGSSLLVSLEQYHSLVYKQGRLHCCRQCSYKTKERTNMKAHLCRHTGHRPFQCHLCPAAFSQKVKLISHIHTHTGERPFSCVNCSATYTQKHNLIYHMSTCRANKKC</sequence>
<evidence type="ECO:0000259" key="12">
    <source>
        <dbReference type="PROSITE" id="PS50157"/>
    </source>
</evidence>
<evidence type="ECO:0000256" key="8">
    <source>
        <dbReference type="ARBA" id="ARBA00023125"/>
    </source>
</evidence>
<dbReference type="PROSITE" id="PS50157">
    <property type="entry name" value="ZINC_FINGER_C2H2_2"/>
    <property type="match status" value="2"/>
</dbReference>
<keyword evidence="5 11" id="KW-0863">Zinc-finger</keyword>
<comment type="subcellular location">
    <subcellularLocation>
        <location evidence="1">Nucleus</location>
    </subcellularLocation>
</comment>
<dbReference type="GO" id="GO:0000981">
    <property type="term" value="F:DNA-binding transcription factor activity, RNA polymerase II-specific"/>
    <property type="evidence" value="ECO:0007669"/>
    <property type="project" value="TreeGrafter"/>
</dbReference>
<dbReference type="Pfam" id="PF00096">
    <property type="entry name" value="zf-C2H2"/>
    <property type="match status" value="2"/>
</dbReference>
<keyword evidence="3" id="KW-0479">Metal-binding</keyword>
<evidence type="ECO:0000256" key="3">
    <source>
        <dbReference type="ARBA" id="ARBA00022723"/>
    </source>
</evidence>
<dbReference type="GO" id="GO:0008270">
    <property type="term" value="F:zinc ion binding"/>
    <property type="evidence" value="ECO:0007669"/>
    <property type="project" value="UniProtKB-KW"/>
</dbReference>
<dbReference type="SMART" id="SM00355">
    <property type="entry name" value="ZnF_C2H2"/>
    <property type="match status" value="3"/>
</dbReference>
<dbReference type="PANTHER" id="PTHR24394">
    <property type="entry name" value="ZINC FINGER PROTEIN"/>
    <property type="match status" value="1"/>
</dbReference>
<comment type="similarity">
    <text evidence="2">Belongs to the krueppel C2H2-type zinc-finger protein family.</text>
</comment>
<keyword evidence="7" id="KW-0805">Transcription regulation</keyword>
<accession>A0A131YPK8</accession>
<evidence type="ECO:0000256" key="6">
    <source>
        <dbReference type="ARBA" id="ARBA00022833"/>
    </source>
</evidence>
<evidence type="ECO:0000256" key="11">
    <source>
        <dbReference type="PROSITE-ProRule" id="PRU00042"/>
    </source>
</evidence>